<name>A0A388M4V8_CHABU</name>
<dbReference type="InterPro" id="IPR036397">
    <property type="entry name" value="RNaseH_sf"/>
</dbReference>
<feature type="domain" description="Tf2-1-like SH3-like" evidence="3">
    <location>
        <begin position="112"/>
        <end position="177"/>
    </location>
</feature>
<dbReference type="Gramene" id="GBG89617">
    <property type="protein sequence ID" value="GBG89617"/>
    <property type="gene ID" value="CBR_g49407"/>
</dbReference>
<evidence type="ECO:0000256" key="2">
    <source>
        <dbReference type="SAM" id="MobiDB-lite"/>
    </source>
</evidence>
<dbReference type="STRING" id="69332.A0A388M4V8"/>
<feature type="region of interest" description="Disordered" evidence="2">
    <location>
        <begin position="794"/>
        <end position="818"/>
    </location>
</feature>
<keyword evidence="5" id="KW-1185">Reference proteome</keyword>
<dbReference type="PANTHER" id="PTHR34547:SF1">
    <property type="entry name" value="YACP-LIKE NYN DOMAIN PROTEIN"/>
    <property type="match status" value="1"/>
</dbReference>
<dbReference type="InterPro" id="IPR010298">
    <property type="entry name" value="YacP-like"/>
</dbReference>
<evidence type="ECO:0000313" key="4">
    <source>
        <dbReference type="EMBL" id="GBG89617.1"/>
    </source>
</evidence>
<dbReference type="Proteomes" id="UP000265515">
    <property type="component" value="Unassembled WGS sequence"/>
</dbReference>
<accession>A0A388M4V8</accession>
<feature type="coiled-coil region" evidence="1">
    <location>
        <begin position="427"/>
        <end position="454"/>
    </location>
</feature>
<proteinExistence type="predicted"/>
<sequence>MNRVVQHLLRHYIKPSQDDWDEQLPLIASLYNNAVHNSTDICPNELHLGWKPRSTLDFLLPENRPAATPGTLEYGVQYEKLLQEAVEHMKKAQQAMIASENQHRRQSSFQAGERVWVKASELGQEFGISRKLMPQYFGPWEVLDIVGDELDGPTYVIRNPGHLCTHPVFHASKLAPFAETDQFPSRRSMLPPTMDGQVDFDDIVDHRDMPVAKPLGRGRPPKPKREYLVRFRHHTDPKEDRWFTREELIETAPQVVAEYEKLLKGKAPANATSAVPRQQQCHVSNSATSAVPRQQCHVSSATSAVPRQSHCHVISATSAVPRQQLCHLALIEAEEQHQLAAKAARLQAEAAATAEKQRLQAEANADTQARRKEAQDLLQRHETASIERLKFWHFQPSNGDDTTPEEHHKEFLSKLVTRLLYACNYQQSELERQNHELQQQYQDLKTQHPELANLRRIVQSHDDATRALNSRVLDLEQAVPGQDAGESNSAPSNRQLEQRVDHVVAMLDNISTFAAPTTICNQLDTLKTEVQQLQLTNTDDNNPLTYYKTQDTAQVSVQQPVSVAIQPLQQAPGPIQPMQWMPKIPLLSPKPFSSDRKKDEDLDTWVRTVPTYVRHKLTRPEQEVVVASSFLEGSAAHWLNDLVQQQGYGQNFDAWAQAQTLEEFVRSVCNRWHDPQGAQKATDAINSLCARRYKNVCELTDTVERLVVVPGVRYDQHVLLTDYLRCLPSEVRTKLVDEAYVEQHNFASCSKKALDIEAKLGSAHQSQGDGRKKRLPQDWKKKRQLMFVDHDGQTTDIDEFPDLGDETEHDGASETSDGGVVAPIKEKARGTGKKKIVYRVLDLVWVYAEVQARLDNTKKFCTKAIEDAKVVAPEEEEARPRRERVKVKFPDSYNGKKGENFDNWEANINSYVHLRDTIPKERVLMTFHALKDEASSFTRSLARATKWRGKKLVKALDYGGWVEVEVEEGEKVLGYGGWVNEVEVEEGDVKVLGYGGWVKEVGPKEDVKVLGYGGWVKEVEVEESVKVLGYGGWVKEEVRVEEGVKMLGYGGWVKEVEVKEGAKVLRYGGWVKVAEMEEDMKVLGYGGWVKEVGLEEGVKVLGYGGWLKEVEVDEGVKVLGYGGWVKDVEFEEGLNTLGYGGWGKEAVVEEDVKVLGYGGWAKEVEVEEDVKVLGDGGWVELEVEKGAKVLGYGGWVEEVEVEDGVKVARGVPAMAPGKSTVCSSGAKQPARITSNVRFNLQFIRLLRQMESSSGGRTSRPARPNTSYRRKRKVEEDEESELEYALGNPDAHLYNTNDGVVIVPPVLLVDGYNMCGYWPKLKKHFSRGNLALARDKLIQEMAMFGAIKVHGDERRSGAAASGEVWRKGIQRMATKDNRELRRVGMCKGIWCMAMKEGRVVMGERRRVEGNGLGVGSTAGYSRNRCGALVSKGVVEWCWP</sequence>
<protein>
    <recommendedName>
        <fullName evidence="3">Tf2-1-like SH3-like domain-containing protein</fullName>
    </recommendedName>
</protein>
<comment type="caution">
    <text evidence="4">The sequence shown here is derived from an EMBL/GenBank/DDBJ whole genome shotgun (WGS) entry which is preliminary data.</text>
</comment>
<dbReference type="InterPro" id="IPR056924">
    <property type="entry name" value="SH3_Tf2-1"/>
</dbReference>
<dbReference type="Pfam" id="PF05991">
    <property type="entry name" value="NYN_YacP"/>
    <property type="match status" value="1"/>
</dbReference>
<dbReference type="GO" id="GO:0003676">
    <property type="term" value="F:nucleic acid binding"/>
    <property type="evidence" value="ECO:0007669"/>
    <property type="project" value="InterPro"/>
</dbReference>
<gene>
    <name evidence="4" type="ORF">CBR_g49407</name>
</gene>
<keyword evidence="1" id="KW-0175">Coiled coil</keyword>
<dbReference type="Gene3D" id="3.30.420.10">
    <property type="entry name" value="Ribonuclease H-like superfamily/Ribonuclease H"/>
    <property type="match status" value="1"/>
</dbReference>
<evidence type="ECO:0000259" key="3">
    <source>
        <dbReference type="Pfam" id="PF24626"/>
    </source>
</evidence>
<reference evidence="4 5" key="1">
    <citation type="journal article" date="2018" name="Cell">
        <title>The Chara Genome: Secondary Complexity and Implications for Plant Terrestrialization.</title>
        <authorList>
            <person name="Nishiyama T."/>
            <person name="Sakayama H."/>
            <person name="Vries J.D."/>
            <person name="Buschmann H."/>
            <person name="Saint-Marcoux D."/>
            <person name="Ullrich K.K."/>
            <person name="Haas F.B."/>
            <person name="Vanderstraeten L."/>
            <person name="Becker D."/>
            <person name="Lang D."/>
            <person name="Vosolsobe S."/>
            <person name="Rombauts S."/>
            <person name="Wilhelmsson P.K.I."/>
            <person name="Janitza P."/>
            <person name="Kern R."/>
            <person name="Heyl A."/>
            <person name="Rumpler F."/>
            <person name="Villalobos L.I.A.C."/>
            <person name="Clay J.M."/>
            <person name="Skokan R."/>
            <person name="Toyoda A."/>
            <person name="Suzuki Y."/>
            <person name="Kagoshima H."/>
            <person name="Schijlen E."/>
            <person name="Tajeshwar N."/>
            <person name="Catarino B."/>
            <person name="Hetherington A.J."/>
            <person name="Saltykova A."/>
            <person name="Bonnot C."/>
            <person name="Breuninger H."/>
            <person name="Symeonidi A."/>
            <person name="Radhakrishnan G.V."/>
            <person name="Van Nieuwerburgh F."/>
            <person name="Deforce D."/>
            <person name="Chang C."/>
            <person name="Karol K.G."/>
            <person name="Hedrich R."/>
            <person name="Ulvskov P."/>
            <person name="Glockner G."/>
            <person name="Delwiche C.F."/>
            <person name="Petrasek J."/>
            <person name="Van de Peer Y."/>
            <person name="Friml J."/>
            <person name="Beilby M."/>
            <person name="Dolan L."/>
            <person name="Kohara Y."/>
            <person name="Sugano S."/>
            <person name="Fujiyama A."/>
            <person name="Delaux P.-M."/>
            <person name="Quint M."/>
            <person name="TheiBen G."/>
            <person name="Hagemann M."/>
            <person name="Harholt J."/>
            <person name="Dunand C."/>
            <person name="Zachgo S."/>
            <person name="Langdale J."/>
            <person name="Maumus F."/>
            <person name="Straeten D.V.D."/>
            <person name="Gould S.B."/>
            <person name="Rensing S.A."/>
        </authorList>
    </citation>
    <scope>NUCLEOTIDE SEQUENCE [LARGE SCALE GENOMIC DNA]</scope>
    <source>
        <strain evidence="4 5">S276</strain>
    </source>
</reference>
<dbReference type="OrthoDB" id="513221at2759"/>
<dbReference type="PANTHER" id="PTHR34547">
    <property type="entry name" value="YACP-LIKE NYN DOMAIN PROTEIN"/>
    <property type="match status" value="1"/>
</dbReference>
<dbReference type="Pfam" id="PF24626">
    <property type="entry name" value="SH3_Tf2-1"/>
    <property type="match status" value="1"/>
</dbReference>
<dbReference type="EMBL" id="BFEA01000749">
    <property type="protein sequence ID" value="GBG89617.1"/>
    <property type="molecule type" value="Genomic_DNA"/>
</dbReference>
<feature type="compositionally biased region" description="Acidic residues" evidence="2">
    <location>
        <begin position="796"/>
        <end position="808"/>
    </location>
</feature>
<organism evidence="4 5">
    <name type="scientific">Chara braunii</name>
    <name type="common">Braun's stonewort</name>
    <dbReference type="NCBI Taxonomy" id="69332"/>
    <lineage>
        <taxon>Eukaryota</taxon>
        <taxon>Viridiplantae</taxon>
        <taxon>Streptophyta</taxon>
        <taxon>Charophyceae</taxon>
        <taxon>Charales</taxon>
        <taxon>Characeae</taxon>
        <taxon>Chara</taxon>
    </lineage>
</organism>
<feature type="region of interest" description="Disordered" evidence="2">
    <location>
        <begin position="1251"/>
        <end position="1275"/>
    </location>
</feature>
<evidence type="ECO:0000313" key="5">
    <source>
        <dbReference type="Proteomes" id="UP000265515"/>
    </source>
</evidence>
<evidence type="ECO:0000256" key="1">
    <source>
        <dbReference type="SAM" id="Coils"/>
    </source>
</evidence>